<dbReference type="GO" id="GO:0005886">
    <property type="term" value="C:plasma membrane"/>
    <property type="evidence" value="ECO:0007669"/>
    <property type="project" value="InterPro"/>
</dbReference>
<feature type="transmembrane region" description="Helical" evidence="1">
    <location>
        <begin position="97"/>
        <end position="117"/>
    </location>
</feature>
<dbReference type="PANTHER" id="PTHR37461">
    <property type="entry name" value="ANTI-SIGMA-K FACTOR RSKA"/>
    <property type="match status" value="1"/>
</dbReference>
<sequence>MTDRSLDMLIDEVVLGLASDEDRRRLQALAAQDADVASRLEQARQRFAPLDDTATPLPLPEGLWDRIAARLDKADAPAAEVIDLAQVRARLGQWRRAALGAVAACLVMAVALGWSLLSVAEPLVVAVLLDSEGQAVALIESGEDNRTQVTLLERPDLPADRVMQVWTKPDADGPPVSLGLLAGGASRTLTIRGLPAPGPSQLYEITSEPAGGSPTDLPTGPILGVGLAKKPVI</sequence>
<dbReference type="GO" id="GO:0016989">
    <property type="term" value="F:sigma factor antagonist activity"/>
    <property type="evidence" value="ECO:0007669"/>
    <property type="project" value="TreeGrafter"/>
</dbReference>
<dbReference type="AlphaFoldDB" id="A0A1I0J9I7"/>
<feature type="domain" description="Anti-sigma K factor RskA C-terminal" evidence="2">
    <location>
        <begin position="101"/>
        <end position="222"/>
    </location>
</feature>
<dbReference type="InterPro" id="IPR018764">
    <property type="entry name" value="RskA_C"/>
</dbReference>
<dbReference type="OrthoDB" id="9816387at2"/>
<dbReference type="EMBL" id="FOHO01000023">
    <property type="protein sequence ID" value="SEU06597.1"/>
    <property type="molecule type" value="Genomic_DNA"/>
</dbReference>
<gene>
    <name evidence="3" type="ORF">SAMN04489858_12311</name>
</gene>
<reference evidence="3 4" key="1">
    <citation type="submission" date="2016-10" db="EMBL/GenBank/DDBJ databases">
        <authorList>
            <person name="de Groot N.N."/>
        </authorList>
    </citation>
    <scope>NUCLEOTIDE SEQUENCE [LARGE SCALE GENOMIC DNA]</scope>
    <source>
        <strain evidence="3 4">DSM 17862</strain>
    </source>
</reference>
<name>A0A1I0J9I7_9RHOB</name>
<dbReference type="GO" id="GO:0006417">
    <property type="term" value="P:regulation of translation"/>
    <property type="evidence" value="ECO:0007669"/>
    <property type="project" value="TreeGrafter"/>
</dbReference>
<keyword evidence="4" id="KW-1185">Reference proteome</keyword>
<evidence type="ECO:0000313" key="3">
    <source>
        <dbReference type="EMBL" id="SEU06597.1"/>
    </source>
</evidence>
<keyword evidence="1" id="KW-0472">Membrane</keyword>
<dbReference type="PANTHER" id="PTHR37461:SF1">
    <property type="entry name" value="ANTI-SIGMA-K FACTOR RSKA"/>
    <property type="match status" value="1"/>
</dbReference>
<keyword evidence="1" id="KW-1133">Transmembrane helix</keyword>
<dbReference type="RefSeq" id="WP_090737960.1">
    <property type="nucleotide sequence ID" value="NZ_FOHO01000023.1"/>
</dbReference>
<proteinExistence type="predicted"/>
<organism evidence="3 4">
    <name type="scientific">Paracoccus homiensis</name>
    <dbReference type="NCBI Taxonomy" id="364199"/>
    <lineage>
        <taxon>Bacteria</taxon>
        <taxon>Pseudomonadati</taxon>
        <taxon>Pseudomonadota</taxon>
        <taxon>Alphaproteobacteria</taxon>
        <taxon>Rhodobacterales</taxon>
        <taxon>Paracoccaceae</taxon>
        <taxon>Paracoccus</taxon>
    </lineage>
</organism>
<dbReference type="Pfam" id="PF10099">
    <property type="entry name" value="RskA_C"/>
    <property type="match status" value="1"/>
</dbReference>
<accession>A0A1I0J9I7</accession>
<dbReference type="Proteomes" id="UP000199180">
    <property type="component" value="Unassembled WGS sequence"/>
</dbReference>
<dbReference type="STRING" id="364199.SAMN04489858_12311"/>
<evidence type="ECO:0000313" key="4">
    <source>
        <dbReference type="Proteomes" id="UP000199180"/>
    </source>
</evidence>
<keyword evidence="1" id="KW-0812">Transmembrane</keyword>
<dbReference type="InterPro" id="IPR051474">
    <property type="entry name" value="Anti-sigma-K/W_factor"/>
</dbReference>
<evidence type="ECO:0000259" key="2">
    <source>
        <dbReference type="Pfam" id="PF10099"/>
    </source>
</evidence>
<evidence type="ECO:0000256" key="1">
    <source>
        <dbReference type="SAM" id="Phobius"/>
    </source>
</evidence>
<protein>
    <submittedName>
        <fullName evidence="3">Anti-sigma-K factor RskA</fullName>
    </submittedName>
</protein>